<dbReference type="Gene3D" id="3.40.220.10">
    <property type="entry name" value="Leucine Aminopeptidase, subunit E, domain 1"/>
    <property type="match status" value="1"/>
</dbReference>
<dbReference type="GO" id="GO:0140291">
    <property type="term" value="P:peptidyl-glutamate ADP-deribosylation"/>
    <property type="evidence" value="ECO:0007669"/>
    <property type="project" value="TreeGrafter"/>
</dbReference>
<dbReference type="PANTHER" id="PTHR12521">
    <property type="entry name" value="PROTEIN C6ORF130"/>
    <property type="match status" value="1"/>
</dbReference>
<dbReference type="InterPro" id="IPR002589">
    <property type="entry name" value="Macro_dom"/>
</dbReference>
<feature type="domain" description="Macro" evidence="1">
    <location>
        <begin position="1"/>
        <end position="166"/>
    </location>
</feature>
<dbReference type="RefSeq" id="YP_010672060.1">
    <property type="nucleotide sequence ID" value="NC_070974.1"/>
</dbReference>
<dbReference type="Proteomes" id="UP000240649">
    <property type="component" value="Segment"/>
</dbReference>
<evidence type="ECO:0000313" key="2">
    <source>
        <dbReference type="EMBL" id="AVJ48211.1"/>
    </source>
</evidence>
<sequence>MSLKTIRGNLIQLAKEGQFDVIAHQANCFCTMRSGIAPQIADNFYSAFRADADTNRGDKAKLGHFSVGKEKSGLLVFNLYGQYGWDKTQGNYGTDENALVHALNMMATELKANAVDFQTYRIGFPKIGCGLGGGNWERISKHIEEIFDNERVGYPMFDVTYVEYSV</sequence>
<proteinExistence type="predicted"/>
<dbReference type="KEGG" id="vg:77948330"/>
<dbReference type="InterPro" id="IPR043472">
    <property type="entry name" value="Macro_dom-like"/>
</dbReference>
<keyword evidence="3" id="KW-1185">Reference proteome</keyword>
<dbReference type="EMBL" id="MG873442">
    <property type="protein sequence ID" value="AVJ48211.1"/>
    <property type="molecule type" value="Genomic_DNA"/>
</dbReference>
<reference evidence="2 3" key="1">
    <citation type="submission" date="2018-01" db="EMBL/GenBank/DDBJ databases">
        <title>Draft Genome Sequence of Salmonella Enteritidis Phage SE131.</title>
        <authorList>
            <person name="Kim Y."/>
            <person name="Han B.K."/>
            <person name="Kim H."/>
            <person name="Kim D."/>
        </authorList>
    </citation>
    <scope>NUCLEOTIDE SEQUENCE [LARGE SCALE GENOMIC DNA]</scope>
</reference>
<accession>A0A2P1CAJ1</accession>
<protein>
    <recommendedName>
        <fullName evidence="1">Macro domain-containing protein</fullName>
    </recommendedName>
</protein>
<dbReference type="PANTHER" id="PTHR12521:SF0">
    <property type="entry name" value="ADP-RIBOSE GLYCOHYDROLASE OARD1"/>
    <property type="match status" value="1"/>
</dbReference>
<dbReference type="GeneID" id="77948330"/>
<name>A0A2P1CAJ1_9CAUD</name>
<evidence type="ECO:0000259" key="1">
    <source>
        <dbReference type="PROSITE" id="PS51154"/>
    </source>
</evidence>
<dbReference type="PROSITE" id="PS51154">
    <property type="entry name" value="MACRO"/>
    <property type="match status" value="1"/>
</dbReference>
<dbReference type="SUPFAM" id="SSF52949">
    <property type="entry name" value="Macro domain-like"/>
    <property type="match status" value="1"/>
</dbReference>
<dbReference type="InterPro" id="IPR050892">
    <property type="entry name" value="ADP-ribose_metab_enzymes"/>
</dbReference>
<evidence type="ECO:0000313" key="3">
    <source>
        <dbReference type="Proteomes" id="UP000240649"/>
    </source>
</evidence>
<organism evidence="2 3">
    <name type="scientific">Salmonella phage SE131</name>
    <dbReference type="NCBI Taxonomy" id="2081631"/>
    <lineage>
        <taxon>Viruses</taxon>
        <taxon>Duplodnaviria</taxon>
        <taxon>Heunggongvirae</taxon>
        <taxon>Uroviricota</taxon>
        <taxon>Caudoviricetes</taxon>
        <taxon>Grimontviridae</taxon>
        <taxon>Moazamivirus</taxon>
        <taxon>Moazamivirus SE131</taxon>
    </lineage>
</organism>